<comment type="caution">
    <text evidence="2">The sequence shown here is derived from an EMBL/GenBank/DDBJ whole genome shotgun (WGS) entry which is preliminary data.</text>
</comment>
<evidence type="ECO:0000313" key="3">
    <source>
        <dbReference type="Proteomes" id="UP001200145"/>
    </source>
</evidence>
<keyword evidence="3" id="KW-1185">Reference proteome</keyword>
<gene>
    <name evidence="2" type="ORF">L0U88_12180</name>
</gene>
<dbReference type="SUPFAM" id="SSF52540">
    <property type="entry name" value="P-loop containing nucleoside triphosphate hydrolases"/>
    <property type="match status" value="1"/>
</dbReference>
<evidence type="ECO:0000259" key="1">
    <source>
        <dbReference type="SMART" id="SM00382"/>
    </source>
</evidence>
<protein>
    <submittedName>
        <fullName evidence="2">AAA family ATPase</fullName>
    </submittedName>
</protein>
<accession>A0ABS9BIG6</accession>
<organism evidence="2 3">
    <name type="scientific">Flavihumibacter fluminis</name>
    <dbReference type="NCBI Taxonomy" id="2909236"/>
    <lineage>
        <taxon>Bacteria</taxon>
        <taxon>Pseudomonadati</taxon>
        <taxon>Bacteroidota</taxon>
        <taxon>Chitinophagia</taxon>
        <taxon>Chitinophagales</taxon>
        <taxon>Chitinophagaceae</taxon>
        <taxon>Flavihumibacter</taxon>
    </lineage>
</organism>
<feature type="domain" description="AAA+ ATPase" evidence="1">
    <location>
        <begin position="20"/>
        <end position="318"/>
    </location>
</feature>
<dbReference type="Gene3D" id="3.40.50.300">
    <property type="entry name" value="P-loop containing nucleotide triphosphate hydrolases"/>
    <property type="match status" value="1"/>
</dbReference>
<dbReference type="EMBL" id="JAKEVY010000003">
    <property type="protein sequence ID" value="MCF1715385.1"/>
    <property type="molecule type" value="Genomic_DNA"/>
</dbReference>
<dbReference type="RefSeq" id="WP_234866338.1">
    <property type="nucleotide sequence ID" value="NZ_JAKEVY010000003.1"/>
</dbReference>
<dbReference type="Pfam" id="PF13304">
    <property type="entry name" value="AAA_21"/>
    <property type="match status" value="1"/>
</dbReference>
<dbReference type="Proteomes" id="UP001200145">
    <property type="component" value="Unassembled WGS sequence"/>
</dbReference>
<sequence>MIEEIKIERFKNIESITIPLDKITVLVGANNSGKSSILQGVQVAVSIAQTTSFDEFKSVKWKNDRLSTSLTPNQIIYVPFRDVYSLGFGGTLSQDKAKSISVKLKEKGTNHFANFMLRKGRNKNLLTEIEGRDLGERIRDIDNPYSIYVPGLAGISSFEEFKSEGIVRRAAVRGDANSVFRNILYLLKVNPQKWALFKTDFQDIFPNLDIIVGFDKLKDEYISVQVKSGATYLPIDAFGTGVLQAIQILSYVHLYSPKILILDEPDSHLHPSNQRRLAEKLIEITDRIDIQIILSTHSRHLLDKLTGFADIKWISNGNIHSDAYNFISVLLSIGALDKGDVLNNGNTRCFVLTEDSKLEPLKAILIANGFNMNETDIWSYEGCSKIEIAITLAAFIRNSAPGTRVLIHRDSDYLTEDEIQDIQRRATAADLDIFFTIGTDLENHFLNESHLQKVYPDLRLEQIREIINRCSDEVKEKSLQNFINARTQTALKIQYSGGERVDNGRISIECLRNYDENTNRFRHGKRVFKRVKNALQQHGNNNLLIPTEDLKLQSLETVRNSIWNVV</sequence>
<reference evidence="2 3" key="1">
    <citation type="submission" date="2022-01" db="EMBL/GenBank/DDBJ databases">
        <title>Flavihumibacter sp. nov., isolated from sediment of a river.</title>
        <authorList>
            <person name="Liu H."/>
        </authorList>
    </citation>
    <scope>NUCLEOTIDE SEQUENCE [LARGE SCALE GENOMIC DNA]</scope>
    <source>
        <strain evidence="2 3">RY-1</strain>
    </source>
</reference>
<dbReference type="InterPro" id="IPR003959">
    <property type="entry name" value="ATPase_AAA_core"/>
</dbReference>
<evidence type="ECO:0000313" key="2">
    <source>
        <dbReference type="EMBL" id="MCF1715385.1"/>
    </source>
</evidence>
<dbReference type="PANTHER" id="PTHR43581">
    <property type="entry name" value="ATP/GTP PHOSPHATASE"/>
    <property type="match status" value="1"/>
</dbReference>
<name>A0ABS9BIG6_9BACT</name>
<proteinExistence type="predicted"/>
<dbReference type="SMART" id="SM00382">
    <property type="entry name" value="AAA"/>
    <property type="match status" value="1"/>
</dbReference>
<dbReference type="InterPro" id="IPR003593">
    <property type="entry name" value="AAA+_ATPase"/>
</dbReference>
<dbReference type="InterPro" id="IPR051396">
    <property type="entry name" value="Bact_Antivir_Def_Nuclease"/>
</dbReference>
<dbReference type="CDD" id="cd00267">
    <property type="entry name" value="ABC_ATPase"/>
    <property type="match status" value="1"/>
</dbReference>
<dbReference type="PANTHER" id="PTHR43581:SF4">
    <property type="entry name" value="ATP_GTP PHOSPHATASE"/>
    <property type="match status" value="1"/>
</dbReference>
<dbReference type="InterPro" id="IPR027417">
    <property type="entry name" value="P-loop_NTPase"/>
</dbReference>